<accession>A0ABR4FN75</accession>
<dbReference type="SUPFAM" id="SSF48264">
    <property type="entry name" value="Cytochrome P450"/>
    <property type="match status" value="1"/>
</dbReference>
<dbReference type="CDD" id="cd11065">
    <property type="entry name" value="CYP64-like"/>
    <property type="match status" value="1"/>
</dbReference>
<proteinExistence type="inferred from homology"/>
<evidence type="ECO:0000313" key="9">
    <source>
        <dbReference type="Proteomes" id="UP001610563"/>
    </source>
</evidence>
<evidence type="ECO:0000256" key="5">
    <source>
        <dbReference type="ARBA" id="ARBA00023004"/>
    </source>
</evidence>
<keyword evidence="3" id="KW-0479">Metal-binding</keyword>
<dbReference type="PROSITE" id="PS51819">
    <property type="entry name" value="VOC"/>
    <property type="match status" value="1"/>
</dbReference>
<gene>
    <name evidence="8" type="ORF">BJX66DRAFT_348128</name>
</gene>
<protein>
    <submittedName>
        <fullName evidence="8">Cytochrome P450</fullName>
    </submittedName>
</protein>
<dbReference type="InterPro" id="IPR029068">
    <property type="entry name" value="Glyas_Bleomycin-R_OHBP_Dase"/>
</dbReference>
<dbReference type="InterPro" id="IPR002401">
    <property type="entry name" value="Cyt_P450_E_grp-I"/>
</dbReference>
<dbReference type="InterPro" id="IPR037523">
    <property type="entry name" value="VOC_core"/>
</dbReference>
<evidence type="ECO:0000256" key="6">
    <source>
        <dbReference type="ARBA" id="ARBA00023033"/>
    </source>
</evidence>
<dbReference type="Pfam" id="PF00903">
    <property type="entry name" value="Glyoxalase"/>
    <property type="match status" value="1"/>
</dbReference>
<sequence length="804" mass="90822">MSTTPTQSRKINLVRLAHVYYTHKDLTSASKFLLDFGLQEVKQAHHAQNGSQDDKKVIYYHGTSAEPFLYATESGPENAFGGTAFVVESMEDLEFAARTLPGASPVLDLGKEDPSVPGGGFCVTFEDPVDGIPFRLVFGQRMRDVREDGQGKGEELPQLRYNFPTEKHRPGNSTQRFKPGPAPVHKLGHFGLCVTDFARTYDFFTSRFNFKPSDLIHDPSGKDITAFLHLDRGTELVDHHSFFFFEGPKWHVHSSFETHDFDTQLLGHHWLREKGYSICWGVGRHIMGSQIFDYWFDPSGFIVEHYVDGDLVNESHPINRSLASPDNLHVWGPPTLPILGNLHQIPTKGSYLKFTEWASTYGGIYSLKLGTGTAIVLTSRALVKELIDRKSSKYSNRPDSFVAHRITGGSHLLAMQYGPLWRTMRKAVHQYFMESMVEKQHIAVQNAEAVQMLRDFCLRPEQHMLHPKRFSNSIIMSLVMEPGNTPPVDIYGFLHSIPQRVFGNWVSRADEVSGEMNQLYGAYLDAVLERRKKVGSTGSFMDTVLDQNEKLGLTRHQLYFLGGVLMEGGSDTSSSIIIAFIHAMTRWGDVLKKAQMEIDAVVGEERTPVWSDYEKLPYVAATVKEAMRWRPAVPLAFPHAAAEDDWINGHFIPRNSTIIINGWGLHHDETRFPNPDTFDPDHYKGVTALAPDLASASDYKLRDHYGYGTGRRICPGIHVAERNLFLAIAKIIWAFDILPGVDENGEVVESDFDPETGYSEGFLVCAKDFPCRIRPRSEARRETVMREFESVQKEVFARFESPKS</sequence>
<dbReference type="PRINTS" id="PR00463">
    <property type="entry name" value="EP450I"/>
</dbReference>
<dbReference type="Gene3D" id="1.10.630.10">
    <property type="entry name" value="Cytochrome P450"/>
    <property type="match status" value="1"/>
</dbReference>
<dbReference type="InterPro" id="IPR050364">
    <property type="entry name" value="Cytochrome_P450_fung"/>
</dbReference>
<dbReference type="PANTHER" id="PTHR46300:SF2">
    <property type="entry name" value="CYTOCHROME P450 MONOOXYGENASE ALNH-RELATED"/>
    <property type="match status" value="1"/>
</dbReference>
<evidence type="ECO:0000259" key="7">
    <source>
        <dbReference type="PROSITE" id="PS51819"/>
    </source>
</evidence>
<dbReference type="Pfam" id="PF00067">
    <property type="entry name" value="p450"/>
    <property type="match status" value="1"/>
</dbReference>
<keyword evidence="9" id="KW-1185">Reference proteome</keyword>
<evidence type="ECO:0000256" key="2">
    <source>
        <dbReference type="ARBA" id="ARBA00010617"/>
    </source>
</evidence>
<feature type="domain" description="VOC" evidence="7">
    <location>
        <begin position="186"/>
        <end position="308"/>
    </location>
</feature>
<dbReference type="PANTHER" id="PTHR46300">
    <property type="entry name" value="P450, PUTATIVE (EUROFUNG)-RELATED-RELATED"/>
    <property type="match status" value="1"/>
</dbReference>
<name>A0ABR4FN75_9EURO</name>
<keyword evidence="4" id="KW-0560">Oxidoreductase</keyword>
<dbReference type="SUPFAM" id="SSF54593">
    <property type="entry name" value="Glyoxalase/Bleomycin resistance protein/Dihydroxybiphenyl dioxygenase"/>
    <property type="match status" value="1"/>
</dbReference>
<evidence type="ECO:0000256" key="3">
    <source>
        <dbReference type="ARBA" id="ARBA00022723"/>
    </source>
</evidence>
<organism evidence="8 9">
    <name type="scientific">Aspergillus keveii</name>
    <dbReference type="NCBI Taxonomy" id="714993"/>
    <lineage>
        <taxon>Eukaryota</taxon>
        <taxon>Fungi</taxon>
        <taxon>Dikarya</taxon>
        <taxon>Ascomycota</taxon>
        <taxon>Pezizomycotina</taxon>
        <taxon>Eurotiomycetes</taxon>
        <taxon>Eurotiomycetidae</taxon>
        <taxon>Eurotiales</taxon>
        <taxon>Aspergillaceae</taxon>
        <taxon>Aspergillus</taxon>
        <taxon>Aspergillus subgen. Nidulantes</taxon>
    </lineage>
</organism>
<dbReference type="InterPro" id="IPR004360">
    <property type="entry name" value="Glyas_Fos-R_dOase_dom"/>
</dbReference>
<dbReference type="Proteomes" id="UP001610563">
    <property type="component" value="Unassembled WGS sequence"/>
</dbReference>
<comment type="similarity">
    <text evidence="2">Belongs to the cytochrome P450 family.</text>
</comment>
<dbReference type="EMBL" id="JBFTWV010000170">
    <property type="protein sequence ID" value="KAL2784705.1"/>
    <property type="molecule type" value="Genomic_DNA"/>
</dbReference>
<comment type="caution">
    <text evidence="8">The sequence shown here is derived from an EMBL/GenBank/DDBJ whole genome shotgun (WGS) entry which is preliminary data.</text>
</comment>
<dbReference type="InterPro" id="IPR001128">
    <property type="entry name" value="Cyt_P450"/>
</dbReference>
<evidence type="ECO:0000256" key="4">
    <source>
        <dbReference type="ARBA" id="ARBA00023002"/>
    </source>
</evidence>
<reference evidence="8 9" key="1">
    <citation type="submission" date="2024-07" db="EMBL/GenBank/DDBJ databases">
        <title>Section-level genome sequencing and comparative genomics of Aspergillus sections Usti and Cavernicolus.</title>
        <authorList>
            <consortium name="Lawrence Berkeley National Laboratory"/>
            <person name="Nybo J.L."/>
            <person name="Vesth T.C."/>
            <person name="Theobald S."/>
            <person name="Frisvad J.C."/>
            <person name="Larsen T.O."/>
            <person name="Kjaerboelling I."/>
            <person name="Rothschild-Mancinelli K."/>
            <person name="Lyhne E.K."/>
            <person name="Kogle M.E."/>
            <person name="Barry K."/>
            <person name="Clum A."/>
            <person name="Na H."/>
            <person name="Ledsgaard L."/>
            <person name="Lin J."/>
            <person name="Lipzen A."/>
            <person name="Kuo A."/>
            <person name="Riley R."/>
            <person name="Mondo S."/>
            <person name="Labutti K."/>
            <person name="Haridas S."/>
            <person name="Pangalinan J."/>
            <person name="Salamov A.A."/>
            <person name="Simmons B.A."/>
            <person name="Magnuson J.K."/>
            <person name="Chen J."/>
            <person name="Drula E."/>
            <person name="Henrissat B."/>
            <person name="Wiebenga A."/>
            <person name="Lubbers R.J."/>
            <person name="Gomes A.C."/>
            <person name="Makela M.R."/>
            <person name="Stajich J."/>
            <person name="Grigoriev I.V."/>
            <person name="Mortensen U.H."/>
            <person name="De Vries R.P."/>
            <person name="Baker S.E."/>
            <person name="Andersen M.R."/>
        </authorList>
    </citation>
    <scope>NUCLEOTIDE SEQUENCE [LARGE SCALE GENOMIC DNA]</scope>
    <source>
        <strain evidence="8 9">CBS 209.92</strain>
    </source>
</reference>
<evidence type="ECO:0000313" key="8">
    <source>
        <dbReference type="EMBL" id="KAL2784705.1"/>
    </source>
</evidence>
<dbReference type="InterPro" id="IPR036396">
    <property type="entry name" value="Cyt_P450_sf"/>
</dbReference>
<comment type="cofactor">
    <cofactor evidence="1">
        <name>heme</name>
        <dbReference type="ChEBI" id="CHEBI:30413"/>
    </cofactor>
</comment>
<dbReference type="Gene3D" id="3.10.180.10">
    <property type="entry name" value="2,3-Dihydroxybiphenyl 1,2-Dioxygenase, domain 1"/>
    <property type="match status" value="2"/>
</dbReference>
<dbReference type="CDD" id="cd07257">
    <property type="entry name" value="THT_oxygenase_C"/>
    <property type="match status" value="1"/>
</dbReference>
<keyword evidence="6" id="KW-0503">Monooxygenase</keyword>
<evidence type="ECO:0000256" key="1">
    <source>
        <dbReference type="ARBA" id="ARBA00001971"/>
    </source>
</evidence>
<keyword evidence="5" id="KW-0408">Iron</keyword>